<dbReference type="EMBL" id="CP142149">
    <property type="protein sequence ID" value="WSE31376.1"/>
    <property type="molecule type" value="Genomic_DNA"/>
</dbReference>
<gene>
    <name evidence="1" type="ORF">VSH64_04530</name>
</gene>
<name>A0ABZ1ICC5_9PSEU</name>
<accession>A0ABZ1ICC5</accession>
<evidence type="ECO:0000313" key="2">
    <source>
        <dbReference type="Proteomes" id="UP001330812"/>
    </source>
</evidence>
<dbReference type="Proteomes" id="UP001330812">
    <property type="component" value="Chromosome"/>
</dbReference>
<proteinExistence type="predicted"/>
<keyword evidence="2" id="KW-1185">Reference proteome</keyword>
<organism evidence="1 2">
    <name type="scientific">Amycolatopsis rhabdoformis</name>
    <dbReference type="NCBI Taxonomy" id="1448059"/>
    <lineage>
        <taxon>Bacteria</taxon>
        <taxon>Bacillati</taxon>
        <taxon>Actinomycetota</taxon>
        <taxon>Actinomycetes</taxon>
        <taxon>Pseudonocardiales</taxon>
        <taxon>Pseudonocardiaceae</taxon>
        <taxon>Amycolatopsis</taxon>
    </lineage>
</organism>
<protein>
    <submittedName>
        <fullName evidence="1">Uncharacterized protein</fullName>
    </submittedName>
</protein>
<dbReference type="RefSeq" id="WP_326834182.1">
    <property type="nucleotide sequence ID" value="NZ_CP142149.1"/>
</dbReference>
<evidence type="ECO:0000313" key="1">
    <source>
        <dbReference type="EMBL" id="WSE31376.1"/>
    </source>
</evidence>
<sequence length="129" mass="14285">MDYRKLFADLHQRPGLYGLDGSYHDYCTFLSGVDAGNDGGLLTGFREALVPRVGAGDNLTWRSLVLHLAFPGRTSGWREEAAGEGRQAAVDLLFSLLADFLDRRDTHGGTAAIFDGYLTWLKAQSWHRP</sequence>
<reference evidence="1 2" key="1">
    <citation type="journal article" date="2015" name="Int. J. Syst. Evol. Microbiol.">
        <title>Amycolatopsis rhabdoformis sp. nov., an actinomycete isolated from a tropical forest soil.</title>
        <authorList>
            <person name="Souza W.R."/>
            <person name="Silva R.E."/>
            <person name="Goodfellow M."/>
            <person name="Busarakam K."/>
            <person name="Figueiro F.S."/>
            <person name="Ferreira D."/>
            <person name="Rodrigues-Filho E."/>
            <person name="Moraes L.A.B."/>
            <person name="Zucchi T.D."/>
        </authorList>
    </citation>
    <scope>NUCLEOTIDE SEQUENCE [LARGE SCALE GENOMIC DNA]</scope>
    <source>
        <strain evidence="1 2">NCIMB 14900</strain>
    </source>
</reference>